<reference evidence="1 2" key="1">
    <citation type="submission" date="2017-03" db="EMBL/GenBank/DDBJ databases">
        <title>An alternative strategy for trypanosome survival in the mammalian bloodstream revealed through genome and transcriptome analysis of the ubiquitous bovine parasite Trypanosoma (Megatrypanum) theileri.</title>
        <authorList>
            <person name="Kelly S."/>
            <person name="Ivens A."/>
            <person name="Mott A."/>
            <person name="O'Neill E."/>
            <person name="Emms D."/>
            <person name="Macleod O."/>
            <person name="Voorheis P."/>
            <person name="Matthews J."/>
            <person name="Matthews K."/>
            <person name="Carrington M."/>
        </authorList>
    </citation>
    <scope>NUCLEOTIDE SEQUENCE [LARGE SCALE GENOMIC DNA]</scope>
    <source>
        <strain evidence="1">Edinburgh</strain>
    </source>
</reference>
<dbReference type="Proteomes" id="UP000192257">
    <property type="component" value="Unassembled WGS sequence"/>
</dbReference>
<keyword evidence="2" id="KW-1185">Reference proteome</keyword>
<dbReference type="AlphaFoldDB" id="A0A1X0P280"/>
<dbReference type="VEuPathDB" id="TriTrypDB:TM35_000074290"/>
<dbReference type="RefSeq" id="XP_028885071.1">
    <property type="nucleotide sequence ID" value="XM_029023875.1"/>
</dbReference>
<comment type="caution">
    <text evidence="1">The sequence shown here is derived from an EMBL/GenBank/DDBJ whole genome shotgun (WGS) entry which is preliminary data.</text>
</comment>
<organism evidence="1 2">
    <name type="scientific">Trypanosoma theileri</name>
    <dbReference type="NCBI Taxonomy" id="67003"/>
    <lineage>
        <taxon>Eukaryota</taxon>
        <taxon>Discoba</taxon>
        <taxon>Euglenozoa</taxon>
        <taxon>Kinetoplastea</taxon>
        <taxon>Metakinetoplastina</taxon>
        <taxon>Trypanosomatida</taxon>
        <taxon>Trypanosomatidae</taxon>
        <taxon>Trypanosoma</taxon>
    </lineage>
</organism>
<gene>
    <name evidence="1" type="ORF">TM35_000074290</name>
</gene>
<evidence type="ECO:0000313" key="1">
    <source>
        <dbReference type="EMBL" id="ORC91005.1"/>
    </source>
</evidence>
<sequence>MLDGGGPGFFFCNFMATSAKVSSCFLRPNDGLPKLLHLCPRKIPNRLYYPKFCTNPSSHLNLLHRHPLITKSAFLLQKHIPCLVIIWKRIFWHGKKFSRHAVTNWRGDVSIK</sequence>
<protein>
    <submittedName>
        <fullName evidence="1">Uncharacterized protein</fullName>
    </submittedName>
</protein>
<dbReference type="GeneID" id="39983655"/>
<dbReference type="EMBL" id="NBCO01000007">
    <property type="protein sequence ID" value="ORC91005.1"/>
    <property type="molecule type" value="Genomic_DNA"/>
</dbReference>
<evidence type="ECO:0000313" key="2">
    <source>
        <dbReference type="Proteomes" id="UP000192257"/>
    </source>
</evidence>
<name>A0A1X0P280_9TRYP</name>
<accession>A0A1X0P280</accession>
<proteinExistence type="predicted"/>